<dbReference type="Pfam" id="PF00300">
    <property type="entry name" value="His_Phos_1"/>
    <property type="match status" value="1"/>
</dbReference>
<protein>
    <recommendedName>
        <fullName evidence="2">Phosphoglycerate mutase family protein</fullName>
    </recommendedName>
</protein>
<dbReference type="AlphaFoldDB" id="A0A6C0E033"/>
<dbReference type="InterPro" id="IPR029033">
    <property type="entry name" value="His_PPase_superfam"/>
</dbReference>
<dbReference type="EMBL" id="MN739699">
    <property type="protein sequence ID" value="QHT21970.1"/>
    <property type="molecule type" value="Genomic_DNA"/>
</dbReference>
<evidence type="ECO:0000313" key="1">
    <source>
        <dbReference type="EMBL" id="QHT21970.1"/>
    </source>
</evidence>
<name>A0A6C0E033_9ZZZZ</name>
<dbReference type="InterPro" id="IPR013078">
    <property type="entry name" value="His_Pase_superF_clade-1"/>
</dbReference>
<dbReference type="SUPFAM" id="SSF53254">
    <property type="entry name" value="Phosphoglycerate mutase-like"/>
    <property type="match status" value="1"/>
</dbReference>
<evidence type="ECO:0008006" key="2">
    <source>
        <dbReference type="Google" id="ProtNLM"/>
    </source>
</evidence>
<organism evidence="1">
    <name type="scientific">viral metagenome</name>
    <dbReference type="NCBI Taxonomy" id="1070528"/>
    <lineage>
        <taxon>unclassified sequences</taxon>
        <taxon>metagenomes</taxon>
        <taxon>organismal metagenomes</taxon>
    </lineage>
</organism>
<reference evidence="1" key="1">
    <citation type="journal article" date="2020" name="Nature">
        <title>Giant virus diversity and host interactions through global metagenomics.</title>
        <authorList>
            <person name="Schulz F."/>
            <person name="Roux S."/>
            <person name="Paez-Espino D."/>
            <person name="Jungbluth S."/>
            <person name="Walsh D.A."/>
            <person name="Denef V.J."/>
            <person name="McMahon K.D."/>
            <person name="Konstantinidis K.T."/>
            <person name="Eloe-Fadrosh E.A."/>
            <person name="Kyrpides N.C."/>
            <person name="Woyke T."/>
        </authorList>
    </citation>
    <scope>NUCLEOTIDE SEQUENCE</scope>
    <source>
        <strain evidence="1">GVMAG-M-3300023179-103</strain>
    </source>
</reference>
<proteinExistence type="predicted"/>
<accession>A0A6C0E033</accession>
<dbReference type="Gene3D" id="3.40.50.1240">
    <property type="entry name" value="Phosphoglycerate mutase-like"/>
    <property type="match status" value="1"/>
</dbReference>
<sequence length="282" mass="33487">MRIIYLIRHEKRFNDGLNECSLTPEGINSALTKFDTLITDKDLPIYCSPMLRTIQTIYPYAKKNNKIINLDNTLYEYIGNNISHYSMKKKLPTIECLSSTNFYNDLHQYFMNNIINYKTNSQLLEQLKIFIIFLQSYVFNDDITDILGIITKLIVQLDKQEISRKDIYDDIQTIHKILKKYKMSDNYRLLDKKIIIKKETYEDVIIRTQDLTKQMLKEDGIYITHLTTLNALLINLYKEIYKDKYCEMLKTKNELDYCKNNVFPMGCIIKLQITDTIIMQEL</sequence>